<dbReference type="GO" id="GO:0070095">
    <property type="term" value="F:fructose-6-phosphate binding"/>
    <property type="evidence" value="ECO:0007669"/>
    <property type="project" value="TreeGrafter"/>
</dbReference>
<dbReference type="Gene3D" id="3.40.50.450">
    <property type="match status" value="1"/>
</dbReference>
<evidence type="ECO:0000256" key="5">
    <source>
        <dbReference type="ARBA" id="ARBA00022490"/>
    </source>
</evidence>
<comment type="pathway">
    <text evidence="3">Carbohydrate degradation; glycolysis; D-glyceraldehyde 3-phosphate and glycerone phosphate from D-glucose: step 3/4.</text>
</comment>
<dbReference type="SUPFAM" id="SSF53784">
    <property type="entry name" value="Phosphofructokinase"/>
    <property type="match status" value="1"/>
</dbReference>
<dbReference type="GO" id="GO:0061621">
    <property type="term" value="P:canonical glycolysis"/>
    <property type="evidence" value="ECO:0007669"/>
    <property type="project" value="TreeGrafter"/>
</dbReference>
<dbReference type="InterPro" id="IPR000023">
    <property type="entry name" value="Phosphofructokinase_dom"/>
</dbReference>
<dbReference type="InterPro" id="IPR012003">
    <property type="entry name" value="ATP_PFK_prok-type"/>
</dbReference>
<dbReference type="Pfam" id="PF00365">
    <property type="entry name" value="PFK"/>
    <property type="match status" value="1"/>
</dbReference>
<dbReference type="UniPathway" id="UPA00109">
    <property type="reaction ID" value="UER00182"/>
</dbReference>
<dbReference type="PANTHER" id="PTHR13697:SF52">
    <property type="entry name" value="ATP-DEPENDENT 6-PHOSPHOFRUCTOKINASE 3"/>
    <property type="match status" value="1"/>
</dbReference>
<dbReference type="GO" id="GO:0042802">
    <property type="term" value="F:identical protein binding"/>
    <property type="evidence" value="ECO:0007669"/>
    <property type="project" value="TreeGrafter"/>
</dbReference>
<evidence type="ECO:0000256" key="6">
    <source>
        <dbReference type="ARBA" id="ARBA00022679"/>
    </source>
</evidence>
<comment type="similarity">
    <text evidence="11">Belongs to the phosphofructokinase type A (PFKA) family.</text>
</comment>
<evidence type="ECO:0000256" key="4">
    <source>
        <dbReference type="ARBA" id="ARBA00012055"/>
    </source>
</evidence>
<dbReference type="GO" id="GO:0006002">
    <property type="term" value="P:fructose 6-phosphate metabolic process"/>
    <property type="evidence" value="ECO:0007669"/>
    <property type="project" value="InterPro"/>
</dbReference>
<comment type="subcellular location">
    <subcellularLocation>
        <location evidence="2">Cytoplasm</location>
    </subcellularLocation>
</comment>
<dbReference type="GO" id="GO:0005524">
    <property type="term" value="F:ATP binding"/>
    <property type="evidence" value="ECO:0007669"/>
    <property type="project" value="InterPro"/>
</dbReference>
<comment type="cofactor">
    <cofactor evidence="1">
        <name>Mg(2+)</name>
        <dbReference type="ChEBI" id="CHEBI:18420"/>
    </cofactor>
</comment>
<reference evidence="13 14" key="1">
    <citation type="submission" date="2018-09" db="EMBL/GenBank/DDBJ databases">
        <title>Complete genome sequence of Euzebya sp. DY32-46 isolated from seawater of Pacific Ocean.</title>
        <authorList>
            <person name="Xu L."/>
            <person name="Wu Y.-H."/>
            <person name="Xu X.-W."/>
        </authorList>
    </citation>
    <scope>NUCLEOTIDE SEQUENCE [LARGE SCALE GENOMIC DNA]</scope>
    <source>
        <strain evidence="13 14">DY32-46</strain>
    </source>
</reference>
<evidence type="ECO:0000256" key="1">
    <source>
        <dbReference type="ARBA" id="ARBA00001946"/>
    </source>
</evidence>
<evidence type="ECO:0000256" key="9">
    <source>
        <dbReference type="ARBA" id="ARBA00022842"/>
    </source>
</evidence>
<name>A0A346XZ31_9ACTN</name>
<evidence type="ECO:0000313" key="14">
    <source>
        <dbReference type="Proteomes" id="UP000264006"/>
    </source>
</evidence>
<dbReference type="EMBL" id="CP031165">
    <property type="protein sequence ID" value="AXV07478.1"/>
    <property type="molecule type" value="Genomic_DNA"/>
</dbReference>
<feature type="domain" description="Phosphofructokinase" evidence="12">
    <location>
        <begin position="1"/>
        <end position="265"/>
    </location>
</feature>
<protein>
    <recommendedName>
        <fullName evidence="4">6-phosphofructokinase</fullName>
        <ecNumber evidence="4">2.7.1.11</ecNumber>
    </recommendedName>
</protein>
<dbReference type="PIRSF" id="PIRSF000532">
    <property type="entry name" value="ATP_PFK_prok"/>
    <property type="match status" value="1"/>
</dbReference>
<keyword evidence="5" id="KW-0963">Cytoplasm</keyword>
<dbReference type="InterPro" id="IPR022953">
    <property type="entry name" value="ATP_PFK"/>
</dbReference>
<dbReference type="Proteomes" id="UP000264006">
    <property type="component" value="Chromosome"/>
</dbReference>
<keyword evidence="6" id="KW-0808">Transferase</keyword>
<evidence type="ECO:0000259" key="12">
    <source>
        <dbReference type="Pfam" id="PF00365"/>
    </source>
</evidence>
<organism evidence="13 14">
    <name type="scientific">Euzebya pacifica</name>
    <dbReference type="NCBI Taxonomy" id="1608957"/>
    <lineage>
        <taxon>Bacteria</taxon>
        <taxon>Bacillati</taxon>
        <taxon>Actinomycetota</taxon>
        <taxon>Nitriliruptoria</taxon>
        <taxon>Euzebyales</taxon>
    </lineage>
</organism>
<keyword evidence="7" id="KW-0479">Metal-binding</keyword>
<dbReference type="PRINTS" id="PR00476">
    <property type="entry name" value="PHFRCTKINASE"/>
</dbReference>
<dbReference type="EC" id="2.7.1.11" evidence="4"/>
<dbReference type="InterPro" id="IPR015912">
    <property type="entry name" value="Phosphofructokinase_CS"/>
</dbReference>
<dbReference type="GO" id="GO:0005945">
    <property type="term" value="C:6-phosphofructokinase complex"/>
    <property type="evidence" value="ECO:0007669"/>
    <property type="project" value="TreeGrafter"/>
</dbReference>
<dbReference type="GO" id="GO:0003872">
    <property type="term" value="F:6-phosphofructokinase activity"/>
    <property type="evidence" value="ECO:0007669"/>
    <property type="project" value="UniProtKB-EC"/>
</dbReference>
<dbReference type="PANTHER" id="PTHR13697">
    <property type="entry name" value="PHOSPHOFRUCTOKINASE"/>
    <property type="match status" value="1"/>
</dbReference>
<dbReference type="InterPro" id="IPR035966">
    <property type="entry name" value="PKF_sf"/>
</dbReference>
<sequence length="310" mass="33020">MFGFRNGWRGVLDSTVERLDRRSTQGILLRGGTVLGTSRTNPISEPDGVARITETLEVHELDGLIVIGGEGTLSASRVLSEEHGVPIIGVPKTIDNDLGGTDFTIGFSTAVDVATDAVDRLHSTAESHNRIMVLELMGRHVGWIATYAGLAGGADAILVPERSFDINKVCRHLKRRHGMGRSFSIVVVAEGAVPAEGTMALPDYETDDFGRPVLGGIANIIGPEIERQTGFETRVTVLGHVQRGGRPNATDRVLGSSLGKAAMDHAAEGNWGIMVGQDGAHVTTASLGEATRELKTVPSEMFETARVFFG</sequence>
<dbReference type="GO" id="GO:0030388">
    <property type="term" value="P:fructose 1,6-bisphosphate metabolic process"/>
    <property type="evidence" value="ECO:0007669"/>
    <property type="project" value="TreeGrafter"/>
</dbReference>
<evidence type="ECO:0000256" key="7">
    <source>
        <dbReference type="ARBA" id="ARBA00022723"/>
    </source>
</evidence>
<dbReference type="AlphaFoldDB" id="A0A346XZ31"/>
<dbReference type="GO" id="GO:0016208">
    <property type="term" value="F:AMP binding"/>
    <property type="evidence" value="ECO:0007669"/>
    <property type="project" value="TreeGrafter"/>
</dbReference>
<evidence type="ECO:0000256" key="2">
    <source>
        <dbReference type="ARBA" id="ARBA00004496"/>
    </source>
</evidence>
<dbReference type="KEGG" id="euz:DVS28_a2799"/>
<dbReference type="PROSITE" id="PS00433">
    <property type="entry name" value="PHOSPHOFRUCTOKINASE"/>
    <property type="match status" value="1"/>
</dbReference>
<keyword evidence="9" id="KW-0460">Magnesium</keyword>
<dbReference type="FunFam" id="3.40.50.460:FF:000002">
    <property type="entry name" value="ATP-dependent 6-phosphofructokinase"/>
    <property type="match status" value="1"/>
</dbReference>
<evidence type="ECO:0000256" key="8">
    <source>
        <dbReference type="ARBA" id="ARBA00022777"/>
    </source>
</evidence>
<proteinExistence type="inferred from homology"/>
<keyword evidence="10" id="KW-0324">Glycolysis</keyword>
<keyword evidence="8 13" id="KW-0418">Kinase</keyword>
<dbReference type="NCBIfam" id="NF002872">
    <property type="entry name" value="PRK03202.1"/>
    <property type="match status" value="1"/>
</dbReference>
<accession>A0A346XZ31</accession>
<evidence type="ECO:0000256" key="3">
    <source>
        <dbReference type="ARBA" id="ARBA00004679"/>
    </source>
</evidence>
<evidence type="ECO:0000313" key="13">
    <source>
        <dbReference type="EMBL" id="AXV07478.1"/>
    </source>
</evidence>
<gene>
    <name evidence="13" type="ORF">DVS28_a2799</name>
</gene>
<dbReference type="GO" id="GO:0048029">
    <property type="term" value="F:monosaccharide binding"/>
    <property type="evidence" value="ECO:0007669"/>
    <property type="project" value="TreeGrafter"/>
</dbReference>
<keyword evidence="14" id="KW-1185">Reference proteome</keyword>
<dbReference type="Gene3D" id="3.40.50.460">
    <property type="entry name" value="Phosphofructokinase domain"/>
    <property type="match status" value="1"/>
</dbReference>
<dbReference type="GO" id="GO:0046872">
    <property type="term" value="F:metal ion binding"/>
    <property type="evidence" value="ECO:0007669"/>
    <property type="project" value="UniProtKB-KW"/>
</dbReference>
<evidence type="ECO:0000256" key="11">
    <source>
        <dbReference type="ARBA" id="ARBA00038478"/>
    </source>
</evidence>
<evidence type="ECO:0000256" key="10">
    <source>
        <dbReference type="ARBA" id="ARBA00023152"/>
    </source>
</evidence>